<protein>
    <recommendedName>
        <fullName evidence="3">Alpha/beta hydrolase fold-3 domain-containing protein</fullName>
    </recommendedName>
</protein>
<evidence type="ECO:0000259" key="3">
    <source>
        <dbReference type="Pfam" id="PF07859"/>
    </source>
</evidence>
<evidence type="ECO:0000313" key="4">
    <source>
        <dbReference type="EMBL" id="KAB8297784.1"/>
    </source>
</evidence>
<evidence type="ECO:0000256" key="2">
    <source>
        <dbReference type="SAM" id="MobiDB-lite"/>
    </source>
</evidence>
<evidence type="ECO:0000313" key="5">
    <source>
        <dbReference type="Proteomes" id="UP000326757"/>
    </source>
</evidence>
<feature type="region of interest" description="Disordered" evidence="2">
    <location>
        <begin position="414"/>
        <end position="444"/>
    </location>
</feature>
<dbReference type="InterPro" id="IPR029058">
    <property type="entry name" value="AB_hydrolase_fold"/>
</dbReference>
<dbReference type="PANTHER" id="PTHR48081">
    <property type="entry name" value="AB HYDROLASE SUPERFAMILY PROTEIN C4A8.06C"/>
    <property type="match status" value="1"/>
</dbReference>
<accession>A0A5N6K5D6</accession>
<reference evidence="4 5" key="1">
    <citation type="submission" date="2019-06" db="EMBL/GenBank/DDBJ databases">
        <title>Genome Sequence of the Brown Rot Fungal Pathogen Monilinia laxa.</title>
        <authorList>
            <person name="De Miccolis Angelini R.M."/>
            <person name="Landi L."/>
            <person name="Abate D."/>
            <person name="Pollastro S."/>
            <person name="Romanazzi G."/>
            <person name="Faretra F."/>
        </authorList>
    </citation>
    <scope>NUCLEOTIDE SEQUENCE [LARGE SCALE GENOMIC DNA]</scope>
    <source>
        <strain evidence="4 5">Mlax316</strain>
    </source>
</reference>
<organism evidence="4 5">
    <name type="scientific">Monilinia laxa</name>
    <name type="common">Brown rot fungus</name>
    <name type="synonym">Sclerotinia laxa</name>
    <dbReference type="NCBI Taxonomy" id="61186"/>
    <lineage>
        <taxon>Eukaryota</taxon>
        <taxon>Fungi</taxon>
        <taxon>Dikarya</taxon>
        <taxon>Ascomycota</taxon>
        <taxon>Pezizomycotina</taxon>
        <taxon>Leotiomycetes</taxon>
        <taxon>Helotiales</taxon>
        <taxon>Sclerotiniaceae</taxon>
        <taxon>Monilinia</taxon>
    </lineage>
</organism>
<keyword evidence="5" id="KW-1185">Reference proteome</keyword>
<sequence length="444" mass="48929">MDPPAAPIRSHQPLKTLYIPIILLRLTLQTLLKFLQYIPQTSRPSPHDTHHQALRKTLLRSLLHHLFTTHHHPSPLSLLPHSEHERFVLIPPSHRPGLYSLDSSSTLAIRPSTITPVPIGGTFYPSPPPLSLSPDSTIVLHFHGGAFMYGDGRTKTCGFAAKILGRHLGDYAFFPQYRLAGGNGKGGRRKGYFPAALQDAVTVYVWLIDAVGFQASNIMISGDGTGGNIAIGLVRWIGEAGLASVEARELGMPMGCTLWSPCVDLTGLTKGEIHGHRNFETDYLDGEFVEWMVAEYLGPYPAEDGVGSEGNSASFYRERESLIKSPYISPLRHPFSTNVAIWMMVGKGEILNDTIVGFAGKMGGVEGNKVGLYEVDDAPHDILLMGGWLGWEEQLNEAAKEAGVWMRKKGWKGSGRLEEMGSVERRRRAREAEERERSGDGIFD</sequence>
<dbReference type="AlphaFoldDB" id="A0A5N6K5D6"/>
<evidence type="ECO:0000256" key="1">
    <source>
        <dbReference type="ARBA" id="ARBA00022801"/>
    </source>
</evidence>
<name>A0A5N6K5D6_MONLA</name>
<dbReference type="InterPro" id="IPR013094">
    <property type="entry name" value="AB_hydrolase_3"/>
</dbReference>
<comment type="caution">
    <text evidence="4">The sequence shown here is derived from an EMBL/GenBank/DDBJ whole genome shotgun (WGS) entry which is preliminary data.</text>
</comment>
<dbReference type="SUPFAM" id="SSF53474">
    <property type="entry name" value="alpha/beta-Hydrolases"/>
    <property type="match status" value="1"/>
</dbReference>
<dbReference type="InterPro" id="IPR050300">
    <property type="entry name" value="GDXG_lipolytic_enzyme"/>
</dbReference>
<dbReference type="GO" id="GO:0016787">
    <property type="term" value="F:hydrolase activity"/>
    <property type="evidence" value="ECO:0007669"/>
    <property type="project" value="UniProtKB-KW"/>
</dbReference>
<dbReference type="PANTHER" id="PTHR48081:SF8">
    <property type="entry name" value="ALPHA_BETA HYDROLASE FOLD-3 DOMAIN-CONTAINING PROTEIN-RELATED"/>
    <property type="match status" value="1"/>
</dbReference>
<dbReference type="Pfam" id="PF07859">
    <property type="entry name" value="Abhydrolase_3"/>
    <property type="match status" value="1"/>
</dbReference>
<feature type="domain" description="Alpha/beta hydrolase fold-3" evidence="3">
    <location>
        <begin position="139"/>
        <end position="383"/>
    </location>
</feature>
<dbReference type="EMBL" id="VIGI01000007">
    <property type="protein sequence ID" value="KAB8297784.1"/>
    <property type="molecule type" value="Genomic_DNA"/>
</dbReference>
<dbReference type="OrthoDB" id="2152029at2759"/>
<dbReference type="Gene3D" id="3.40.50.1820">
    <property type="entry name" value="alpha/beta hydrolase"/>
    <property type="match status" value="1"/>
</dbReference>
<gene>
    <name evidence="4" type="ORF">EYC80_001583</name>
</gene>
<feature type="compositionally biased region" description="Basic and acidic residues" evidence="2">
    <location>
        <begin position="415"/>
        <end position="444"/>
    </location>
</feature>
<proteinExistence type="predicted"/>
<dbReference type="Proteomes" id="UP000326757">
    <property type="component" value="Unassembled WGS sequence"/>
</dbReference>
<keyword evidence="1" id="KW-0378">Hydrolase</keyword>